<gene>
    <name evidence="1" type="ORF">N7541_003512</name>
</gene>
<dbReference type="InterPro" id="IPR021858">
    <property type="entry name" value="Fun_TF"/>
</dbReference>
<proteinExistence type="predicted"/>
<dbReference type="AlphaFoldDB" id="A0A9W9RRV9"/>
<keyword evidence="2" id="KW-1185">Reference proteome</keyword>
<accession>A0A9W9RRV9</accession>
<comment type="caution">
    <text evidence="1">The sequence shown here is derived from an EMBL/GenBank/DDBJ whole genome shotgun (WGS) entry which is preliminary data.</text>
</comment>
<evidence type="ECO:0000313" key="1">
    <source>
        <dbReference type="EMBL" id="KAJ5362668.1"/>
    </source>
</evidence>
<name>A0A9W9RRV9_PENBR</name>
<dbReference type="PANTHER" id="PTHR37540">
    <property type="entry name" value="TRANSCRIPTION FACTOR (ACR-2), PUTATIVE-RELATED-RELATED"/>
    <property type="match status" value="1"/>
</dbReference>
<organism evidence="1 2">
    <name type="scientific">Penicillium brevicompactum</name>
    <dbReference type="NCBI Taxonomy" id="5074"/>
    <lineage>
        <taxon>Eukaryota</taxon>
        <taxon>Fungi</taxon>
        <taxon>Dikarya</taxon>
        <taxon>Ascomycota</taxon>
        <taxon>Pezizomycotina</taxon>
        <taxon>Eurotiomycetes</taxon>
        <taxon>Eurotiomycetidae</taxon>
        <taxon>Eurotiales</taxon>
        <taxon>Aspergillaceae</taxon>
        <taxon>Penicillium</taxon>
    </lineage>
</organism>
<dbReference type="EMBL" id="JAPZBR010000002">
    <property type="protein sequence ID" value="KAJ5362668.1"/>
    <property type="molecule type" value="Genomic_DNA"/>
</dbReference>
<dbReference type="PANTHER" id="PTHR37540:SF5">
    <property type="entry name" value="TRANSCRIPTION FACTOR DOMAIN-CONTAINING PROTEIN"/>
    <property type="match status" value="1"/>
</dbReference>
<protein>
    <submittedName>
        <fullName evidence="1">Uncharacterized protein</fullName>
    </submittedName>
</protein>
<reference evidence="1" key="2">
    <citation type="journal article" date="2023" name="IMA Fungus">
        <title>Comparative genomic study of the Penicillium genus elucidates a diverse pangenome and 15 lateral gene transfer events.</title>
        <authorList>
            <person name="Petersen C."/>
            <person name="Sorensen T."/>
            <person name="Nielsen M.R."/>
            <person name="Sondergaard T.E."/>
            <person name="Sorensen J.L."/>
            <person name="Fitzpatrick D.A."/>
            <person name="Frisvad J.C."/>
            <person name="Nielsen K.L."/>
        </authorList>
    </citation>
    <scope>NUCLEOTIDE SEQUENCE</scope>
    <source>
        <strain evidence="1">IBT 35675</strain>
    </source>
</reference>
<dbReference type="Pfam" id="PF11951">
    <property type="entry name" value="Fungal_trans_2"/>
    <property type="match status" value="1"/>
</dbReference>
<evidence type="ECO:0000313" key="2">
    <source>
        <dbReference type="Proteomes" id="UP001148299"/>
    </source>
</evidence>
<sequence>MTPRVLPATNSLNPYLQYWLPLSMSHKAVFSALLSASLSHQIINRLLDGGVSPSLRDNEAQLQLSFKETVSAINDSLRDLNRATSDATILAVLMAVEKPDVEIDRPWSRESPFHAPLQGLQWLKVHSAREPNVAHQDGLCRIIELRGGLLNIQMPGVAAAAFYRVLVNSTLLLTKPGLPFYPLSGASIQSLTTYTIQGPAAEARMNILGEAGLNSDITCSLYELAAYTASIESYVRGDTLRLDAQVMCDTRNLAQYNLMCIAPRTGMQQESALSEITRIATVIYSVGVTFPLAGVGAPFSKLAQLLKHEIADSRILELASFRESTRCLLLWALVMGGITAEESDKAWYITVLADLIRQYQLTDWKKLKESLKMILWLDSACDMAGKELYAQIYSQLQRMALGGSLVNYAGEDESGVTKAVPVNGVWIVA</sequence>
<dbReference type="Proteomes" id="UP001148299">
    <property type="component" value="Unassembled WGS sequence"/>
</dbReference>
<reference evidence="1" key="1">
    <citation type="submission" date="2022-12" db="EMBL/GenBank/DDBJ databases">
        <authorList>
            <person name="Petersen C."/>
        </authorList>
    </citation>
    <scope>NUCLEOTIDE SEQUENCE</scope>
    <source>
        <strain evidence="1">IBT 35675</strain>
    </source>
</reference>